<dbReference type="AlphaFoldDB" id="K1QUN4"/>
<dbReference type="PANTHER" id="PTHR45188">
    <property type="entry name" value="DNAJ PROTEIN P58IPK HOMOLOG"/>
    <property type="match status" value="1"/>
</dbReference>
<proteinExistence type="predicted"/>
<gene>
    <name evidence="4" type="ORF">CGI_10025596</name>
</gene>
<accession>K1QUN4</accession>
<dbReference type="Gene3D" id="3.10.200.10">
    <property type="entry name" value="Alpha carbonic anhydrase"/>
    <property type="match status" value="1"/>
</dbReference>
<dbReference type="InterPro" id="IPR011990">
    <property type="entry name" value="TPR-like_helical_dom_sf"/>
</dbReference>
<dbReference type="SMART" id="SM00271">
    <property type="entry name" value="DnaJ"/>
    <property type="match status" value="1"/>
</dbReference>
<dbReference type="SUPFAM" id="SSF51069">
    <property type="entry name" value="Carbonic anhydrase"/>
    <property type="match status" value="1"/>
</dbReference>
<evidence type="ECO:0000256" key="1">
    <source>
        <dbReference type="ARBA" id="ARBA00022737"/>
    </source>
</evidence>
<dbReference type="Gene3D" id="1.25.40.10">
    <property type="entry name" value="Tetratricopeptide repeat domain"/>
    <property type="match status" value="1"/>
</dbReference>
<dbReference type="Gene3D" id="1.10.287.110">
    <property type="entry name" value="DnaJ domain"/>
    <property type="match status" value="1"/>
</dbReference>
<evidence type="ECO:0000256" key="3">
    <source>
        <dbReference type="ARBA" id="ARBA00023186"/>
    </source>
</evidence>
<dbReference type="Pfam" id="PF13432">
    <property type="entry name" value="TPR_16"/>
    <property type="match status" value="1"/>
</dbReference>
<dbReference type="Pfam" id="PF00194">
    <property type="entry name" value="Carb_anhydrase"/>
    <property type="match status" value="1"/>
</dbReference>
<evidence type="ECO:0000313" key="4">
    <source>
        <dbReference type="EMBL" id="EKC40542.1"/>
    </source>
</evidence>
<dbReference type="PROSITE" id="PS51144">
    <property type="entry name" value="ALPHA_CA_2"/>
    <property type="match status" value="1"/>
</dbReference>
<dbReference type="Pfam" id="PF13181">
    <property type="entry name" value="TPR_8"/>
    <property type="match status" value="3"/>
</dbReference>
<dbReference type="PRINTS" id="PR00625">
    <property type="entry name" value="JDOMAIN"/>
</dbReference>
<dbReference type="PROSITE" id="PS50005">
    <property type="entry name" value="TPR"/>
    <property type="match status" value="5"/>
</dbReference>
<dbReference type="SMART" id="SM00028">
    <property type="entry name" value="TPR"/>
    <property type="match status" value="7"/>
</dbReference>
<dbReference type="InterPro" id="IPR001623">
    <property type="entry name" value="DnaJ_domain"/>
</dbReference>
<dbReference type="FunFam" id="1.25.40.10:FF:000097">
    <property type="entry name" value="DnaJ homolog subfamily C member 7 homolog"/>
    <property type="match status" value="1"/>
</dbReference>
<dbReference type="SMART" id="SM01057">
    <property type="entry name" value="Carb_anhydrase"/>
    <property type="match status" value="1"/>
</dbReference>
<dbReference type="InParanoid" id="K1QUN4"/>
<dbReference type="InterPro" id="IPR019734">
    <property type="entry name" value="TPR_rpt"/>
</dbReference>
<evidence type="ECO:0000256" key="2">
    <source>
        <dbReference type="ARBA" id="ARBA00022803"/>
    </source>
</evidence>
<protein>
    <submittedName>
        <fullName evidence="4">DnaJ-like protein subfamily C member 7</fullName>
    </submittedName>
</protein>
<dbReference type="PROSITE" id="PS50076">
    <property type="entry name" value="DNAJ_2"/>
    <property type="match status" value="1"/>
</dbReference>
<dbReference type="InterPro" id="IPR036398">
    <property type="entry name" value="CA_dom_sf"/>
</dbReference>
<sequence length="738" mass="83259">MTLRKVCGCAGSLDEGTLVSLPDMIYIGQGRETFHIGPSRWGSYNTEWELCDKGRFQSPIDINPARMIFDPNLQPLNITNEKIDGVLMNTGHDIRISLNKSHGSQINITGGPLSYKYTIYQIKLHLGTENDKGSEHKVAGKAFPAEIQLLAYNSELYANVTHAKKSPYGIAVVAILAALKDLGNQHFSVLVRAAEKLKEKGLFTDLYKFSLSEILPTTLSYITYEGSLTQPGCQETATWVILNRPMYISNYQLEKLRGLTRGNGIGDPLMENNFRPVQPDNRRLVRTNIPVKEVGYDISPTCAAYYGNRAAAYMMLNRYKEALSDIRESLKIDKSFVKGYLREGKCQLALGEAQAATCSFKKVLDLDPDNASAKTDIAIANGVMKFEDMAEGDMQKGDYRKAVFCMDQCLQKCPACIKFKLKKAEALGLLGRYQEAQEIANDILQREDSMNSDALYVRGLCLYYEDMVDKAFQHFQQVLRLAPDHGKAKEIYKKAKALKAKKEEGNTEFRLGNVQKAHDLYTEALEIDPLNKFTNSKLYFNRATVSSKLNRMDDAISDCSNAIELDDTYIKAYLRRAKCYMDTEQYEEAVRDYEKIFKTDKSREHKRLLQEAKLELKKSKRKDYYKILGVNKSASMEEIKKAYRKRALIHHPDRHSHDTPDKQKEEERKFKEVGEAYGVLSDTRKKDRYDSGADLDDLEGPGGFDHVDPNVIFQTFFGGGGGGGFPGGFPGGFSFQFG</sequence>
<dbReference type="CDD" id="cd06257">
    <property type="entry name" value="DnaJ"/>
    <property type="match status" value="1"/>
</dbReference>
<dbReference type="InterPro" id="IPR001148">
    <property type="entry name" value="CA_dom"/>
</dbReference>
<organism evidence="4">
    <name type="scientific">Magallana gigas</name>
    <name type="common">Pacific oyster</name>
    <name type="synonym">Crassostrea gigas</name>
    <dbReference type="NCBI Taxonomy" id="29159"/>
    <lineage>
        <taxon>Eukaryota</taxon>
        <taxon>Metazoa</taxon>
        <taxon>Spiralia</taxon>
        <taxon>Lophotrochozoa</taxon>
        <taxon>Mollusca</taxon>
        <taxon>Bivalvia</taxon>
        <taxon>Autobranchia</taxon>
        <taxon>Pteriomorphia</taxon>
        <taxon>Ostreida</taxon>
        <taxon>Ostreoidea</taxon>
        <taxon>Ostreidae</taxon>
        <taxon>Magallana</taxon>
    </lineage>
</organism>
<keyword evidence="2" id="KW-0802">TPR repeat</keyword>
<dbReference type="Pfam" id="PF00226">
    <property type="entry name" value="DnaJ"/>
    <property type="match status" value="1"/>
</dbReference>
<reference evidence="4" key="1">
    <citation type="journal article" date="2012" name="Nature">
        <title>The oyster genome reveals stress adaptation and complexity of shell formation.</title>
        <authorList>
            <person name="Zhang G."/>
            <person name="Fang X."/>
            <person name="Guo X."/>
            <person name="Li L."/>
            <person name="Luo R."/>
            <person name="Xu F."/>
            <person name="Yang P."/>
            <person name="Zhang L."/>
            <person name="Wang X."/>
            <person name="Qi H."/>
            <person name="Xiong Z."/>
            <person name="Que H."/>
            <person name="Xie Y."/>
            <person name="Holland P.W."/>
            <person name="Paps J."/>
            <person name="Zhu Y."/>
            <person name="Wu F."/>
            <person name="Chen Y."/>
            <person name="Wang J."/>
            <person name="Peng C."/>
            <person name="Meng J."/>
            <person name="Yang L."/>
            <person name="Liu J."/>
            <person name="Wen B."/>
            <person name="Zhang N."/>
            <person name="Huang Z."/>
            <person name="Zhu Q."/>
            <person name="Feng Y."/>
            <person name="Mount A."/>
            <person name="Hedgecock D."/>
            <person name="Xu Z."/>
            <person name="Liu Y."/>
            <person name="Domazet-Loso T."/>
            <person name="Du Y."/>
            <person name="Sun X."/>
            <person name="Zhang S."/>
            <person name="Liu B."/>
            <person name="Cheng P."/>
            <person name="Jiang X."/>
            <person name="Li J."/>
            <person name="Fan D."/>
            <person name="Wang W."/>
            <person name="Fu W."/>
            <person name="Wang T."/>
            <person name="Wang B."/>
            <person name="Zhang J."/>
            <person name="Peng Z."/>
            <person name="Li Y."/>
            <person name="Li N."/>
            <person name="Wang J."/>
            <person name="Chen M."/>
            <person name="He Y."/>
            <person name="Tan F."/>
            <person name="Song X."/>
            <person name="Zheng Q."/>
            <person name="Huang R."/>
            <person name="Yang H."/>
            <person name="Du X."/>
            <person name="Chen L."/>
            <person name="Yang M."/>
            <person name="Gaffney P.M."/>
            <person name="Wang S."/>
            <person name="Luo L."/>
            <person name="She Z."/>
            <person name="Ming Y."/>
            <person name="Huang W."/>
            <person name="Zhang S."/>
            <person name="Huang B."/>
            <person name="Zhang Y."/>
            <person name="Qu T."/>
            <person name="Ni P."/>
            <person name="Miao G."/>
            <person name="Wang J."/>
            <person name="Wang Q."/>
            <person name="Steinberg C.E."/>
            <person name="Wang H."/>
            <person name="Li N."/>
            <person name="Qian L."/>
            <person name="Zhang G."/>
            <person name="Li Y."/>
            <person name="Yang H."/>
            <person name="Liu X."/>
            <person name="Wang J."/>
            <person name="Yin Y."/>
            <person name="Wang J."/>
        </authorList>
    </citation>
    <scope>NUCLEOTIDE SEQUENCE [LARGE SCALE GENOMIC DNA]</scope>
    <source>
        <strain evidence="4">05x7-T-G4-1.051#20</strain>
    </source>
</reference>
<keyword evidence="1" id="KW-0677">Repeat</keyword>
<dbReference type="SUPFAM" id="SSF48452">
    <property type="entry name" value="TPR-like"/>
    <property type="match status" value="1"/>
</dbReference>
<dbReference type="EMBL" id="JH818947">
    <property type="protein sequence ID" value="EKC40542.1"/>
    <property type="molecule type" value="Genomic_DNA"/>
</dbReference>
<dbReference type="FunCoup" id="K1QUN4">
    <property type="interactions" value="2059"/>
</dbReference>
<dbReference type="PANTHER" id="PTHR45188:SF2">
    <property type="entry name" value="DNAJ HOMOLOG SUBFAMILY C MEMBER 7"/>
    <property type="match status" value="1"/>
</dbReference>
<name>K1QUN4_MAGGI</name>
<dbReference type="InterPro" id="IPR036869">
    <property type="entry name" value="J_dom_sf"/>
</dbReference>
<keyword evidence="3" id="KW-0143">Chaperone</keyword>
<dbReference type="SUPFAM" id="SSF46565">
    <property type="entry name" value="Chaperone J-domain"/>
    <property type="match status" value="1"/>
</dbReference>
<dbReference type="HOGENOM" id="CLU_376104_0_0_1"/>